<evidence type="ECO:0000256" key="1">
    <source>
        <dbReference type="SAM" id="Coils"/>
    </source>
</evidence>
<proteinExistence type="predicted"/>
<dbReference type="AlphaFoldDB" id="A0A136A1W0"/>
<evidence type="ECO:0000313" key="4">
    <source>
        <dbReference type="Proteomes" id="UP000070299"/>
    </source>
</evidence>
<dbReference type="InterPro" id="IPR046703">
    <property type="entry name" value="DUF6776"/>
</dbReference>
<name>A0A136A1W0_9ALTE</name>
<comment type="caution">
    <text evidence="3">The sequence shown here is derived from an EMBL/GenBank/DDBJ whole genome shotgun (WGS) entry which is preliminary data.</text>
</comment>
<dbReference type="EMBL" id="LSNE01000005">
    <property type="protein sequence ID" value="KXI29204.1"/>
    <property type="molecule type" value="Genomic_DNA"/>
</dbReference>
<dbReference type="RefSeq" id="WP_068376340.1">
    <property type="nucleotide sequence ID" value="NZ_LSNE01000005.1"/>
</dbReference>
<evidence type="ECO:0000256" key="2">
    <source>
        <dbReference type="SAM" id="Phobius"/>
    </source>
</evidence>
<protein>
    <submittedName>
        <fullName evidence="3">Uncharacterized protein</fullName>
    </submittedName>
</protein>
<gene>
    <name evidence="3" type="ORF">AX660_13740</name>
</gene>
<keyword evidence="1" id="KW-0175">Coiled coil</keyword>
<feature type="transmembrane region" description="Helical" evidence="2">
    <location>
        <begin position="12"/>
        <end position="34"/>
    </location>
</feature>
<feature type="coiled-coil region" evidence="1">
    <location>
        <begin position="46"/>
        <end position="73"/>
    </location>
</feature>
<dbReference type="OrthoDB" id="7056878at2"/>
<accession>A0A136A1W0</accession>
<keyword evidence="2" id="KW-0812">Transmembrane</keyword>
<sequence>MLRLKQLKQKWGAFSVYAFLIVGLTLTLMLGFWLGNQYFSYQQKALLTLEHTVQNLQLENNELSKKLNILRVELDVAALSQQKTFAEIKLSIEREKALQKDIAFYQQVMAPELTQQGFVIDAFNVEKTLSDRVYRFELVMMQREKIKNTLKGSMDITLVGSEAGKSKQYALKNLLVDPEQVLAFGFKYFQILDGQIKLPEGFQPERILVQSEIFQFNRKKGELHSVFDWTLVNTLSTSSE</sequence>
<reference evidence="4" key="1">
    <citation type="submission" date="2016-02" db="EMBL/GenBank/DDBJ databases">
        <authorList>
            <person name="Schultz-Johansen M."/>
            <person name="Glaring M.A."/>
            <person name="Bech P.K."/>
            <person name="Stougaard P."/>
        </authorList>
    </citation>
    <scope>NUCLEOTIDE SEQUENCE [LARGE SCALE GENOMIC DNA]</scope>
    <source>
        <strain evidence="4">S66</strain>
    </source>
</reference>
<keyword evidence="2" id="KW-1133">Transmembrane helix</keyword>
<keyword evidence="4" id="KW-1185">Reference proteome</keyword>
<evidence type="ECO:0000313" key="3">
    <source>
        <dbReference type="EMBL" id="KXI29204.1"/>
    </source>
</evidence>
<dbReference type="Pfam" id="PF20567">
    <property type="entry name" value="DUF6776"/>
    <property type="match status" value="1"/>
</dbReference>
<dbReference type="STRING" id="1799789.AX660_13740"/>
<dbReference type="Proteomes" id="UP000070299">
    <property type="component" value="Unassembled WGS sequence"/>
</dbReference>
<keyword evidence="2" id="KW-0472">Membrane</keyword>
<organism evidence="3 4">
    <name type="scientific">Paraglaciecola hydrolytica</name>
    <dbReference type="NCBI Taxonomy" id="1799789"/>
    <lineage>
        <taxon>Bacteria</taxon>
        <taxon>Pseudomonadati</taxon>
        <taxon>Pseudomonadota</taxon>
        <taxon>Gammaproteobacteria</taxon>
        <taxon>Alteromonadales</taxon>
        <taxon>Alteromonadaceae</taxon>
        <taxon>Paraglaciecola</taxon>
    </lineage>
</organism>